<sequence length="65" mass="7934">FEHPNIVRYYASWTEKVHFNSYLYIQMQVHDNSLAKWLSDNQNLSRDNQRIRDIFKQIVEAVSYI</sequence>
<proteinExistence type="predicted"/>
<feature type="non-terminal residue" evidence="6">
    <location>
        <position position="1"/>
    </location>
</feature>
<dbReference type="GO" id="GO:0005737">
    <property type="term" value="C:cytoplasm"/>
    <property type="evidence" value="ECO:0007669"/>
    <property type="project" value="TreeGrafter"/>
</dbReference>
<dbReference type="InterPro" id="IPR050339">
    <property type="entry name" value="CC_SR_Kinase"/>
</dbReference>
<evidence type="ECO:0000313" key="6">
    <source>
        <dbReference type="EMBL" id="GMT17984.1"/>
    </source>
</evidence>
<protein>
    <recommendedName>
        <fullName evidence="5">Protein kinase domain-containing protein</fullName>
    </recommendedName>
</protein>
<dbReference type="AlphaFoldDB" id="A0AAV5VHR5"/>
<reference evidence="6" key="1">
    <citation type="submission" date="2023-10" db="EMBL/GenBank/DDBJ databases">
        <title>Genome assembly of Pristionchus species.</title>
        <authorList>
            <person name="Yoshida K."/>
            <person name="Sommer R.J."/>
        </authorList>
    </citation>
    <scope>NUCLEOTIDE SEQUENCE</scope>
    <source>
        <strain evidence="6">RS5133</strain>
    </source>
</reference>
<feature type="non-terminal residue" evidence="6">
    <location>
        <position position="65"/>
    </location>
</feature>
<dbReference type="GO" id="GO:0004694">
    <property type="term" value="F:eukaryotic translation initiation factor 2alpha kinase activity"/>
    <property type="evidence" value="ECO:0007669"/>
    <property type="project" value="TreeGrafter"/>
</dbReference>
<evidence type="ECO:0000256" key="2">
    <source>
        <dbReference type="ARBA" id="ARBA00022741"/>
    </source>
</evidence>
<feature type="domain" description="Protein kinase" evidence="5">
    <location>
        <begin position="1"/>
        <end position="65"/>
    </location>
</feature>
<dbReference type="InterPro" id="IPR011009">
    <property type="entry name" value="Kinase-like_dom_sf"/>
</dbReference>
<dbReference type="Gene3D" id="1.10.510.10">
    <property type="entry name" value="Transferase(Phosphotransferase) domain 1"/>
    <property type="match status" value="1"/>
</dbReference>
<organism evidence="6 7">
    <name type="scientific">Pristionchus fissidentatus</name>
    <dbReference type="NCBI Taxonomy" id="1538716"/>
    <lineage>
        <taxon>Eukaryota</taxon>
        <taxon>Metazoa</taxon>
        <taxon>Ecdysozoa</taxon>
        <taxon>Nematoda</taxon>
        <taxon>Chromadorea</taxon>
        <taxon>Rhabditida</taxon>
        <taxon>Rhabditina</taxon>
        <taxon>Diplogasteromorpha</taxon>
        <taxon>Diplogasteroidea</taxon>
        <taxon>Neodiplogasteridae</taxon>
        <taxon>Pristionchus</taxon>
    </lineage>
</organism>
<dbReference type="PANTHER" id="PTHR11042:SF91">
    <property type="entry name" value="EUKARYOTIC TRANSLATION INITIATION FACTOR 2-ALPHA KINASE"/>
    <property type="match status" value="1"/>
</dbReference>
<keyword evidence="4" id="KW-0067">ATP-binding</keyword>
<dbReference type="SUPFAM" id="SSF56112">
    <property type="entry name" value="Protein kinase-like (PK-like)"/>
    <property type="match status" value="1"/>
</dbReference>
<keyword evidence="3" id="KW-0418">Kinase</keyword>
<gene>
    <name evidence="6" type="ORF">PFISCL1PPCAC_9281</name>
</gene>
<keyword evidence="1" id="KW-0808">Transferase</keyword>
<name>A0AAV5VHR5_9BILA</name>
<dbReference type="GO" id="GO:0005634">
    <property type="term" value="C:nucleus"/>
    <property type="evidence" value="ECO:0007669"/>
    <property type="project" value="TreeGrafter"/>
</dbReference>
<evidence type="ECO:0000313" key="7">
    <source>
        <dbReference type="Proteomes" id="UP001432322"/>
    </source>
</evidence>
<dbReference type="PROSITE" id="PS50011">
    <property type="entry name" value="PROTEIN_KINASE_DOM"/>
    <property type="match status" value="1"/>
</dbReference>
<evidence type="ECO:0000256" key="3">
    <source>
        <dbReference type="ARBA" id="ARBA00022777"/>
    </source>
</evidence>
<evidence type="ECO:0000256" key="4">
    <source>
        <dbReference type="ARBA" id="ARBA00022840"/>
    </source>
</evidence>
<dbReference type="EMBL" id="BTSY01000003">
    <property type="protein sequence ID" value="GMT17984.1"/>
    <property type="molecule type" value="Genomic_DNA"/>
</dbReference>
<dbReference type="PANTHER" id="PTHR11042">
    <property type="entry name" value="EUKARYOTIC TRANSLATION INITIATION FACTOR 2-ALPHA KINASE EIF2-ALPHA KINASE -RELATED"/>
    <property type="match status" value="1"/>
</dbReference>
<keyword evidence="2" id="KW-0547">Nucleotide-binding</keyword>
<accession>A0AAV5VHR5</accession>
<dbReference type="InterPro" id="IPR000719">
    <property type="entry name" value="Prot_kinase_dom"/>
</dbReference>
<comment type="caution">
    <text evidence="6">The sequence shown here is derived from an EMBL/GenBank/DDBJ whole genome shotgun (WGS) entry which is preliminary data.</text>
</comment>
<dbReference type="GO" id="GO:0005524">
    <property type="term" value="F:ATP binding"/>
    <property type="evidence" value="ECO:0007669"/>
    <property type="project" value="UniProtKB-KW"/>
</dbReference>
<dbReference type="Proteomes" id="UP001432322">
    <property type="component" value="Unassembled WGS sequence"/>
</dbReference>
<evidence type="ECO:0000259" key="5">
    <source>
        <dbReference type="PROSITE" id="PS50011"/>
    </source>
</evidence>
<evidence type="ECO:0000256" key="1">
    <source>
        <dbReference type="ARBA" id="ARBA00022679"/>
    </source>
</evidence>
<keyword evidence="7" id="KW-1185">Reference proteome</keyword>